<gene>
    <name evidence="4" type="ORF">METZ01_LOCUS48655</name>
</gene>
<proteinExistence type="predicted"/>
<dbReference type="Pfam" id="PF02738">
    <property type="entry name" value="MoCoBD_1"/>
    <property type="match status" value="1"/>
</dbReference>
<evidence type="ECO:0000256" key="2">
    <source>
        <dbReference type="ARBA" id="ARBA00023002"/>
    </source>
</evidence>
<dbReference type="InterPro" id="IPR037165">
    <property type="entry name" value="AldOxase/xan_DH_Mopterin-bd_sf"/>
</dbReference>
<dbReference type="SUPFAM" id="SSF56003">
    <property type="entry name" value="Molybdenum cofactor-binding domain"/>
    <property type="match status" value="1"/>
</dbReference>
<dbReference type="InterPro" id="IPR046867">
    <property type="entry name" value="AldOxase/xan_DH_MoCoBD2"/>
</dbReference>
<evidence type="ECO:0000256" key="1">
    <source>
        <dbReference type="ARBA" id="ARBA00022505"/>
    </source>
</evidence>
<dbReference type="Pfam" id="PF20256">
    <property type="entry name" value="MoCoBD_2"/>
    <property type="match status" value="1"/>
</dbReference>
<dbReference type="Gene3D" id="3.30.365.10">
    <property type="entry name" value="Aldehyde oxidase/xanthine dehydrogenase, molybdopterin binding domain"/>
    <property type="match status" value="4"/>
</dbReference>
<dbReference type="SMART" id="SM01008">
    <property type="entry name" value="Ald_Xan_dh_C"/>
    <property type="match status" value="1"/>
</dbReference>
<sequence length="765" mass="82313">MKKNNKNYRYLGKGYPLIEGLEKVTGKAKYVEDLKIDGMLHAKILFSPHAHARIISINKIEAEEIPGVVAVLCAQDLSTKNLLMASRNSVILAKEKVVFHGQPVVVVVAETVTIAQDAIEMVIVDYEPLEAVIDLVKAMSDLSPTIWPDGLPTEESAISGAHSAVKAKGESESKPMNNVYASQHFERGDIRKGFIEADIVVEMNYKLTSVHQSYMEPHAVVAEPDIFRGSLTFYTSTQGQFIVRDEVSRILSIPKHKIRVVPMTFGGGFGAKYGILESLAGAVALTVRRPIRLVLSRSEDFQTTTPSPNVHIFLKTSAKKDGFINALEARIILDNGIFGLPLSGLLATLIGGYYKIENTSIDCYEVNTNKPQIGAYRAPGAPQITFALESNVDEMAEQLGLDKLEFRYQNAVETGDLMGNNEPWPDLGLKSCLDSLRDHPTWKLKGKKANEGIGIAIGGWTSFMGPASAICRVESDGMVRIHVGSVDISGVNSSFVLIAAEVLGVSPNQVEIIQGDTLSGPFAPNSGGSQVTYSVAGAVSEAAEEAKKKILQLASDHFEASINDLEMHEGLVHVRGVPHKTVSIGKLASIAQSKPGGPGPIAGQGQSAIQQNAPCFTVHLAKVSVDRDTCRVTPLQCIAIHDVGFALNPTMVNGQIHGGVVQGIGMALHEAMLYDDEGQLLTGSFMEYDFPKADCVPSIETILIQNPSPNGPFGVRGIGEPPIIPVGAAIANAVNDAIGVRCTELPIRSEKLWQTSFVNNEQGIK</sequence>
<dbReference type="InterPro" id="IPR036856">
    <property type="entry name" value="Ald_Oxase/Xan_DH_a/b_sf"/>
</dbReference>
<dbReference type="InterPro" id="IPR008274">
    <property type="entry name" value="AldOxase/xan_DH_MoCoBD1"/>
</dbReference>
<dbReference type="EMBL" id="UINC01002356">
    <property type="protein sequence ID" value="SUZ95801.1"/>
    <property type="molecule type" value="Genomic_DNA"/>
</dbReference>
<dbReference type="GO" id="GO:0005506">
    <property type="term" value="F:iron ion binding"/>
    <property type="evidence" value="ECO:0007669"/>
    <property type="project" value="InterPro"/>
</dbReference>
<keyword evidence="2" id="KW-0560">Oxidoreductase</keyword>
<dbReference type="Gene3D" id="3.90.1170.50">
    <property type="entry name" value="Aldehyde oxidase/xanthine dehydrogenase, a/b hammerhead"/>
    <property type="match status" value="1"/>
</dbReference>
<dbReference type="Pfam" id="PF01315">
    <property type="entry name" value="Ald_Xan_dh_C"/>
    <property type="match status" value="1"/>
</dbReference>
<accession>A0A381RXD2</accession>
<dbReference type="InterPro" id="IPR016208">
    <property type="entry name" value="Ald_Oxase/xanthine_DH-like"/>
</dbReference>
<dbReference type="AlphaFoldDB" id="A0A381RXD2"/>
<evidence type="ECO:0000259" key="3">
    <source>
        <dbReference type="SMART" id="SM01008"/>
    </source>
</evidence>
<keyword evidence="1" id="KW-0500">Molybdenum</keyword>
<dbReference type="GO" id="GO:0016491">
    <property type="term" value="F:oxidoreductase activity"/>
    <property type="evidence" value="ECO:0007669"/>
    <property type="project" value="UniProtKB-KW"/>
</dbReference>
<dbReference type="SUPFAM" id="SSF54665">
    <property type="entry name" value="CO dehydrogenase molybdoprotein N-domain-like"/>
    <property type="match status" value="1"/>
</dbReference>
<dbReference type="PANTHER" id="PTHR11908">
    <property type="entry name" value="XANTHINE DEHYDROGENASE"/>
    <property type="match status" value="1"/>
</dbReference>
<dbReference type="InterPro" id="IPR000674">
    <property type="entry name" value="Ald_Oxase/Xan_DH_a/b"/>
</dbReference>
<protein>
    <recommendedName>
        <fullName evidence="3">Aldehyde oxidase/xanthine dehydrogenase a/b hammerhead domain-containing protein</fullName>
    </recommendedName>
</protein>
<reference evidence="4" key="1">
    <citation type="submission" date="2018-05" db="EMBL/GenBank/DDBJ databases">
        <authorList>
            <person name="Lanie J.A."/>
            <person name="Ng W.-L."/>
            <person name="Kazmierczak K.M."/>
            <person name="Andrzejewski T.M."/>
            <person name="Davidsen T.M."/>
            <person name="Wayne K.J."/>
            <person name="Tettelin H."/>
            <person name="Glass J.I."/>
            <person name="Rusch D."/>
            <person name="Podicherti R."/>
            <person name="Tsui H.-C.T."/>
            <person name="Winkler M.E."/>
        </authorList>
    </citation>
    <scope>NUCLEOTIDE SEQUENCE</scope>
</reference>
<evidence type="ECO:0000313" key="4">
    <source>
        <dbReference type="EMBL" id="SUZ95801.1"/>
    </source>
</evidence>
<organism evidence="4">
    <name type="scientific">marine metagenome</name>
    <dbReference type="NCBI Taxonomy" id="408172"/>
    <lineage>
        <taxon>unclassified sequences</taxon>
        <taxon>metagenomes</taxon>
        <taxon>ecological metagenomes</taxon>
    </lineage>
</organism>
<feature type="domain" description="Aldehyde oxidase/xanthine dehydrogenase a/b hammerhead" evidence="3">
    <location>
        <begin position="25"/>
        <end position="130"/>
    </location>
</feature>
<name>A0A381RXD2_9ZZZZ</name>
<dbReference type="PANTHER" id="PTHR11908:SF132">
    <property type="entry name" value="ALDEHYDE OXIDASE 1-RELATED"/>
    <property type="match status" value="1"/>
</dbReference>